<dbReference type="PANTHER" id="PTHR21055:SF3">
    <property type="entry name" value="PROTEIN PHOSPHATASE 1 REGULATORY SUBUNIT 36"/>
    <property type="match status" value="1"/>
</dbReference>
<dbReference type="HOGENOM" id="CLU_1327659_0_0_1"/>
<evidence type="ECO:0000313" key="1">
    <source>
        <dbReference type="EMBL" id="ESO08979.1"/>
    </source>
</evidence>
<dbReference type="RefSeq" id="XP_009013001.1">
    <property type="nucleotide sequence ID" value="XM_009014753.1"/>
</dbReference>
<reference evidence="3" key="1">
    <citation type="submission" date="2012-12" db="EMBL/GenBank/DDBJ databases">
        <authorList>
            <person name="Hellsten U."/>
            <person name="Grimwood J."/>
            <person name="Chapman J.A."/>
            <person name="Shapiro H."/>
            <person name="Aerts A."/>
            <person name="Otillar R.P."/>
            <person name="Terry A.Y."/>
            <person name="Boore J.L."/>
            <person name="Simakov O."/>
            <person name="Marletaz F."/>
            <person name="Cho S.-J."/>
            <person name="Edsinger-Gonzales E."/>
            <person name="Havlak P."/>
            <person name="Kuo D.-H."/>
            <person name="Larsson T."/>
            <person name="Lv J."/>
            <person name="Arendt D."/>
            <person name="Savage R."/>
            <person name="Osoegawa K."/>
            <person name="de Jong P."/>
            <person name="Lindberg D.R."/>
            <person name="Seaver E.C."/>
            <person name="Weisblat D.A."/>
            <person name="Putnam N.H."/>
            <person name="Grigoriev I.V."/>
            <person name="Rokhsar D.S."/>
        </authorList>
    </citation>
    <scope>NUCLEOTIDE SEQUENCE</scope>
</reference>
<dbReference type="EMBL" id="KB096023">
    <property type="protein sequence ID" value="ESO08979.1"/>
    <property type="molecule type" value="Genomic_DNA"/>
</dbReference>
<dbReference type="GeneID" id="20202543"/>
<proteinExistence type="predicted"/>
<dbReference type="OrthoDB" id="6724830at2759"/>
<name>T1F143_HELRO</name>
<reference evidence="2" key="3">
    <citation type="submission" date="2015-06" db="UniProtKB">
        <authorList>
            <consortium name="EnsemblMetazoa"/>
        </authorList>
    </citation>
    <scope>IDENTIFICATION</scope>
</reference>
<dbReference type="CTD" id="20202543"/>
<dbReference type="EMBL" id="AMQM01003143">
    <property type="status" value="NOT_ANNOTATED_CDS"/>
    <property type="molecule type" value="Genomic_DNA"/>
</dbReference>
<evidence type="ECO:0000313" key="3">
    <source>
        <dbReference type="Proteomes" id="UP000015101"/>
    </source>
</evidence>
<dbReference type="InParanoid" id="T1F143"/>
<dbReference type="AlphaFoldDB" id="T1F143"/>
<dbReference type="InterPro" id="IPR026142">
    <property type="entry name" value="Pro_pase_1_reg_su_36"/>
</dbReference>
<dbReference type="EnsemblMetazoa" id="HelroT168908">
    <property type="protein sequence ID" value="HelroP168908"/>
    <property type="gene ID" value="HelroG168908"/>
</dbReference>
<dbReference type="KEGG" id="hro:HELRODRAFT_168908"/>
<protein>
    <submittedName>
        <fullName evidence="1 2">Uncharacterized protein</fullName>
    </submittedName>
</protein>
<accession>T1F143</accession>
<keyword evidence="3" id="KW-1185">Reference proteome</keyword>
<dbReference type="PANTHER" id="PTHR21055">
    <property type="entry name" value="PROTEIN PHOSPHATASE 1 REGULATORY SUBUNIT 36"/>
    <property type="match status" value="1"/>
</dbReference>
<reference evidence="1 3" key="2">
    <citation type="journal article" date="2013" name="Nature">
        <title>Insights into bilaterian evolution from three spiralian genomes.</title>
        <authorList>
            <person name="Simakov O."/>
            <person name="Marletaz F."/>
            <person name="Cho S.J."/>
            <person name="Edsinger-Gonzales E."/>
            <person name="Havlak P."/>
            <person name="Hellsten U."/>
            <person name="Kuo D.H."/>
            <person name="Larsson T."/>
            <person name="Lv J."/>
            <person name="Arendt D."/>
            <person name="Savage R."/>
            <person name="Osoegawa K."/>
            <person name="de Jong P."/>
            <person name="Grimwood J."/>
            <person name="Chapman J.A."/>
            <person name="Shapiro H."/>
            <person name="Aerts A."/>
            <person name="Otillar R.P."/>
            <person name="Terry A.Y."/>
            <person name="Boore J.L."/>
            <person name="Grigoriev I.V."/>
            <person name="Lindberg D.R."/>
            <person name="Seaver E.C."/>
            <person name="Weisblat D.A."/>
            <person name="Putnam N.H."/>
            <person name="Rokhsar D.S."/>
        </authorList>
    </citation>
    <scope>NUCLEOTIDE SEQUENCE</scope>
</reference>
<gene>
    <name evidence="2" type="primary">20202543</name>
    <name evidence="1" type="ORF">HELRODRAFT_168908</name>
</gene>
<evidence type="ECO:0000313" key="2">
    <source>
        <dbReference type="EnsemblMetazoa" id="HelroP168908"/>
    </source>
</evidence>
<dbReference type="GO" id="GO:0019902">
    <property type="term" value="F:phosphatase binding"/>
    <property type="evidence" value="ECO:0007669"/>
    <property type="project" value="InterPro"/>
</dbReference>
<dbReference type="Pfam" id="PF14895">
    <property type="entry name" value="PPPI_inhib"/>
    <property type="match status" value="1"/>
</dbReference>
<sequence>MDVFLARLIIYFQWFMEKKELKNKDADFHIAKSAKEKKKYSLACEEVRMNRKLLAHAYINILLGLGQCKTHHIQCGKSKSSDSHEDRVLYETLFKFAAVFVWVGMGRKDFDLIRSEINRHAMKWQGTLTVGIIGESLHKYNPINLSPLDLEDKSVSKFTSKPVKSNMEKYLETRKLQMDFEDNIKQLKIHIDDFSEGVIIKSLELSF</sequence>
<dbReference type="Proteomes" id="UP000015101">
    <property type="component" value="Unassembled WGS sequence"/>
</dbReference>
<organism evidence="2 3">
    <name type="scientific">Helobdella robusta</name>
    <name type="common">Californian leech</name>
    <dbReference type="NCBI Taxonomy" id="6412"/>
    <lineage>
        <taxon>Eukaryota</taxon>
        <taxon>Metazoa</taxon>
        <taxon>Spiralia</taxon>
        <taxon>Lophotrochozoa</taxon>
        <taxon>Annelida</taxon>
        <taxon>Clitellata</taxon>
        <taxon>Hirudinea</taxon>
        <taxon>Rhynchobdellida</taxon>
        <taxon>Glossiphoniidae</taxon>
        <taxon>Helobdella</taxon>
    </lineage>
</organism>